<evidence type="ECO:0000313" key="5">
    <source>
        <dbReference type="Proteomes" id="UP001652623"/>
    </source>
</evidence>
<evidence type="ECO:0000256" key="1">
    <source>
        <dbReference type="ARBA" id="ARBA00008668"/>
    </source>
</evidence>
<evidence type="ECO:0000256" key="4">
    <source>
        <dbReference type="SAM" id="Phobius"/>
    </source>
</evidence>
<protein>
    <submittedName>
        <fullName evidence="6">GDSL esterase/lipase LTL1</fullName>
    </submittedName>
</protein>
<dbReference type="InterPro" id="IPR001087">
    <property type="entry name" value="GDSL"/>
</dbReference>
<dbReference type="PANTHER" id="PTHR45648">
    <property type="entry name" value="GDSL LIPASE/ACYLHYDROLASE FAMILY PROTEIN (AFU_ORTHOLOGUE AFUA_4G14700)"/>
    <property type="match status" value="1"/>
</dbReference>
<keyword evidence="3" id="KW-0442">Lipid degradation</keyword>
<keyword evidence="4" id="KW-0472">Membrane</keyword>
<dbReference type="InterPro" id="IPR035669">
    <property type="entry name" value="SGNH_plant_lipase-like"/>
</dbReference>
<keyword evidence="4" id="KW-0812">Transmembrane</keyword>
<dbReference type="InterPro" id="IPR051058">
    <property type="entry name" value="GDSL_Est/Lipase"/>
</dbReference>
<dbReference type="GO" id="GO:0016042">
    <property type="term" value="P:lipid catabolic process"/>
    <property type="evidence" value="ECO:0007669"/>
    <property type="project" value="UniProtKB-KW"/>
</dbReference>
<dbReference type="InParanoid" id="A0A6P3YWD1"/>
<dbReference type="AlphaFoldDB" id="A0A6P3YWD1"/>
<gene>
    <name evidence="6" type="primary">LOC107406065</name>
</gene>
<dbReference type="PANTHER" id="PTHR45648:SF180">
    <property type="entry name" value="OS04G0561800 PROTEIN"/>
    <property type="match status" value="1"/>
</dbReference>
<dbReference type="CDD" id="cd01837">
    <property type="entry name" value="SGNH_plant_lipase_like"/>
    <property type="match status" value="1"/>
</dbReference>
<comment type="similarity">
    <text evidence="1">Belongs to the 'GDSL' lipolytic enzyme family.</text>
</comment>
<dbReference type="Proteomes" id="UP001652623">
    <property type="component" value="Chromosome 7"/>
</dbReference>
<dbReference type="KEGG" id="zju:107406065"/>
<name>A0A6P3YWD1_ZIZJJ</name>
<keyword evidence="5" id="KW-1185">Reference proteome</keyword>
<dbReference type="RefSeq" id="XP_015868641.3">
    <property type="nucleotide sequence ID" value="XM_016013155.3"/>
</dbReference>
<dbReference type="Pfam" id="PF00657">
    <property type="entry name" value="Lipase_GDSL"/>
    <property type="match status" value="1"/>
</dbReference>
<proteinExistence type="inferred from homology"/>
<dbReference type="InterPro" id="IPR036514">
    <property type="entry name" value="SGNH_hydro_sf"/>
</dbReference>
<dbReference type="GeneID" id="107406065"/>
<accession>A0A6P3YWD1</accession>
<evidence type="ECO:0000256" key="3">
    <source>
        <dbReference type="ARBA" id="ARBA00022963"/>
    </source>
</evidence>
<dbReference type="GO" id="GO:0016788">
    <property type="term" value="F:hydrolase activity, acting on ester bonds"/>
    <property type="evidence" value="ECO:0007669"/>
    <property type="project" value="InterPro"/>
</dbReference>
<dbReference type="SUPFAM" id="SSF52266">
    <property type="entry name" value="SGNH hydrolase"/>
    <property type="match status" value="1"/>
</dbReference>
<feature type="transmembrane region" description="Helical" evidence="4">
    <location>
        <begin position="7"/>
        <end position="29"/>
    </location>
</feature>
<evidence type="ECO:0000256" key="2">
    <source>
        <dbReference type="ARBA" id="ARBA00022801"/>
    </source>
</evidence>
<keyword evidence="2" id="KW-0378">Hydrolase</keyword>
<keyword evidence="3" id="KW-0443">Lipid metabolism</keyword>
<organism evidence="5 6">
    <name type="scientific">Ziziphus jujuba</name>
    <name type="common">Chinese jujube</name>
    <name type="synonym">Ziziphus sativa</name>
    <dbReference type="NCBI Taxonomy" id="326968"/>
    <lineage>
        <taxon>Eukaryota</taxon>
        <taxon>Viridiplantae</taxon>
        <taxon>Streptophyta</taxon>
        <taxon>Embryophyta</taxon>
        <taxon>Tracheophyta</taxon>
        <taxon>Spermatophyta</taxon>
        <taxon>Magnoliopsida</taxon>
        <taxon>eudicotyledons</taxon>
        <taxon>Gunneridae</taxon>
        <taxon>Pentapetalae</taxon>
        <taxon>rosids</taxon>
        <taxon>fabids</taxon>
        <taxon>Rosales</taxon>
        <taxon>Rhamnaceae</taxon>
        <taxon>Paliureae</taxon>
        <taxon>Ziziphus</taxon>
    </lineage>
</organism>
<sequence>MAKISPLVSVVAFLLQLSLGIIMLIMMIMDVVNANNLQAVPIFIFGDSTVDVGTNNFLPNTRARANVTPNGIDYPHSEPTGRFSNGLNTADEIAKKFGYNRSPKPFLSLVQDNSTFLRNVLNGANFASGGSGIRQSTGNQSYGEVVWLGKQIEQFVTVQQNFTAIMGPEATWKKLSESLFIISVGSNDLFDYNETTSGLSKEGYLLSLNSTYRNHLENLYSLGARKFGIVSVPPIGCCPAVRAAHNATGCVEELNAYARIFHTVLDTLLSSLSSQLIEMKYALGNAYEITMEIIEDPSAFGIEETNSACCGNGNLNGEKPCAAIYHPNVCAKREKYLFWDLFHPTQEAAKIAARTLHGGGKRFVAPINFSQLAAAN</sequence>
<reference evidence="6" key="1">
    <citation type="submission" date="2025-08" db="UniProtKB">
        <authorList>
            <consortium name="RefSeq"/>
        </authorList>
    </citation>
    <scope>IDENTIFICATION</scope>
    <source>
        <tissue evidence="6">Seedling</tissue>
    </source>
</reference>
<dbReference type="Gene3D" id="3.40.50.1110">
    <property type="entry name" value="SGNH hydrolase"/>
    <property type="match status" value="1"/>
</dbReference>
<evidence type="ECO:0000313" key="6">
    <source>
        <dbReference type="RefSeq" id="XP_015868641.3"/>
    </source>
</evidence>
<keyword evidence="4" id="KW-1133">Transmembrane helix</keyword>